<dbReference type="Proteomes" id="UP001163046">
    <property type="component" value="Unassembled WGS sequence"/>
</dbReference>
<comment type="caution">
    <text evidence="2">The sequence shown here is derived from an EMBL/GenBank/DDBJ whole genome shotgun (WGS) entry which is preliminary data.</text>
</comment>
<evidence type="ECO:0000313" key="2">
    <source>
        <dbReference type="EMBL" id="KAJ7371374.1"/>
    </source>
</evidence>
<dbReference type="Gene3D" id="1.10.10.10">
    <property type="entry name" value="Winged helix-like DNA-binding domain superfamily/Winged helix DNA-binding domain"/>
    <property type="match status" value="1"/>
</dbReference>
<dbReference type="SUPFAM" id="SSF52540">
    <property type="entry name" value="P-loop containing nucleoside triphosphate hydrolases"/>
    <property type="match status" value="1"/>
</dbReference>
<reference evidence="2" key="1">
    <citation type="submission" date="2023-01" db="EMBL/GenBank/DDBJ databases">
        <title>Genome assembly of the deep-sea coral Lophelia pertusa.</title>
        <authorList>
            <person name="Herrera S."/>
            <person name="Cordes E."/>
        </authorList>
    </citation>
    <scope>NUCLEOTIDE SEQUENCE</scope>
    <source>
        <strain evidence="2">USNM1676648</strain>
        <tissue evidence="2">Polyp</tissue>
    </source>
</reference>
<dbReference type="GO" id="GO:0043531">
    <property type="term" value="F:ADP binding"/>
    <property type="evidence" value="ECO:0007669"/>
    <property type="project" value="InterPro"/>
</dbReference>
<dbReference type="PANTHER" id="PTHR47691">
    <property type="entry name" value="REGULATOR-RELATED"/>
    <property type="match status" value="1"/>
</dbReference>
<dbReference type="InterPro" id="IPR049945">
    <property type="entry name" value="AAA_22"/>
</dbReference>
<dbReference type="AlphaFoldDB" id="A0A9W9YZ32"/>
<dbReference type="InterPro" id="IPR036388">
    <property type="entry name" value="WH-like_DNA-bd_sf"/>
</dbReference>
<dbReference type="PRINTS" id="PR00364">
    <property type="entry name" value="DISEASERSIST"/>
</dbReference>
<accession>A0A9W9YZ32</accession>
<protein>
    <recommendedName>
        <fullName evidence="1">ORC1/DEAH AAA+ ATPase domain-containing protein</fullName>
    </recommendedName>
</protein>
<dbReference type="PANTHER" id="PTHR47691:SF3">
    <property type="entry name" value="HTH-TYPE TRANSCRIPTIONAL REGULATOR RV0890C-RELATED"/>
    <property type="match status" value="1"/>
</dbReference>
<sequence length="947" mass="107457">MTTFTQEQLNFFKFAAVVLDEFPGAIRHALVYMWDTLHGHQPGCQRWDDSTEVRNMFLSKEGAMTRVPTDRSFDKWDCTALLQATLFAKSFSTPDGSGHARNLNDVYVKPRGLSSGAFHSSVQSQFGNTAETFALTLDQLRLLRNTLFHQTGTRNIDKVTFDHYIQLAKDACTAIGYDTTRICGIGNLGDEDFPTKRVQQLEDDLTNEKDTTARFEQIEDTLSHFVQDVKTKLEDIGSEVKDLKQASQRETTGTVPVSCLPDKRTLFFGRQQECDAILHHLTSGDTRLVDVWGPPGFGKTSVAIEVAHHLREKHIPTYFIPVRGMKSKDELVSKLLSIFTDTKQATHISPSHMVIQCLREFQNPFVVILDNADDLLESEDVQQREEVLRLTEEILGQCNLIRLLFTTRGSLDYLRHRGPIHLVKVEELEEESSADLVRSMLPGIKDDECMQVVKACGQVPLALGLMCSTMNDENLSVIELLDELKDAPLVDVLDNERLPSDSRLKVIINTSFERFTDEEKKSFVSLAVFPGCFGIEEANCVLGFTKTRATTRILRSLQQKSFINCHDSQESFTIHSLLQSFIEEKCLKDDEIRDAFRSAQLRFYNYFISSFAVDNETFLTGYSVKAFTAFRSQRESIVLSLVNGARIEELYRKVVDALSKAEIFLYSVLSGEELLFDHLFNTAVEEAMKRKSGDDEAMLKAAKAFGHLVWFHSGRQKWDESLQAGGITDTADVPAKLLCYRSVHQLLCGNFDEGISSLTNIVVRLSSSYDEQVLKVLAYHILAVCYTKKQEEETASHYENLCSIEIKAMSPWQALRYLFAIITPWKRELEQHSDFATIVEQDAMMFVVMARLLPSLYKVFAMDDVQGKTTLMTHSLLKQYEILKGFFQKGILPFEVLESCCDALTTLNCDVKAAEGFQLITDFLEKTLGDKKDTARNFHFLDQRMKE</sequence>
<evidence type="ECO:0000313" key="3">
    <source>
        <dbReference type="Proteomes" id="UP001163046"/>
    </source>
</evidence>
<keyword evidence="3" id="KW-1185">Reference proteome</keyword>
<gene>
    <name evidence="2" type="ORF">OS493_025836</name>
</gene>
<feature type="domain" description="ORC1/DEAH AAA+ ATPase" evidence="1">
    <location>
        <begin position="290"/>
        <end position="407"/>
    </location>
</feature>
<evidence type="ECO:0000259" key="1">
    <source>
        <dbReference type="Pfam" id="PF13401"/>
    </source>
</evidence>
<dbReference type="Gene3D" id="3.40.50.300">
    <property type="entry name" value="P-loop containing nucleotide triphosphate hydrolases"/>
    <property type="match status" value="1"/>
</dbReference>
<organism evidence="2 3">
    <name type="scientific">Desmophyllum pertusum</name>
    <dbReference type="NCBI Taxonomy" id="174260"/>
    <lineage>
        <taxon>Eukaryota</taxon>
        <taxon>Metazoa</taxon>
        <taxon>Cnidaria</taxon>
        <taxon>Anthozoa</taxon>
        <taxon>Hexacorallia</taxon>
        <taxon>Scleractinia</taxon>
        <taxon>Caryophylliina</taxon>
        <taxon>Caryophylliidae</taxon>
        <taxon>Desmophyllum</taxon>
    </lineage>
</organism>
<name>A0A9W9YZ32_9CNID</name>
<dbReference type="Pfam" id="PF13401">
    <property type="entry name" value="AAA_22"/>
    <property type="match status" value="1"/>
</dbReference>
<dbReference type="OrthoDB" id="5988980at2759"/>
<dbReference type="InterPro" id="IPR027417">
    <property type="entry name" value="P-loop_NTPase"/>
</dbReference>
<proteinExistence type="predicted"/>
<dbReference type="EMBL" id="MU826847">
    <property type="protein sequence ID" value="KAJ7371374.1"/>
    <property type="molecule type" value="Genomic_DNA"/>
</dbReference>